<dbReference type="RefSeq" id="WP_072301129.1">
    <property type="nucleotide sequence ID" value="NZ_FPIP01000010.1"/>
</dbReference>
<sequence>MNDKELGLDVFEMADDEEIKRIAADCPASPEEKERMFKLSQKIYNERTNESNEAHADEVSGVEQYKKPIWHKIVSAAAALALVAGLGTGGYFLARNKGADNHFASGEDSQVQEAAESNYPFGEIDRVRMISPAIAPAAIEFEPGQVSELTSWLDKLSWEEPENAEMPDGEYIMLYIYNNGDPYMLSVSLMDNSIRYYKSSNDEPKVYSGSEVISRFLNTIELEPDIYLYDIADISEDDTVSAVWKYVHMGSKDGFSVPDLYYKKADLAKQELRELGFEYKVVKIESTEVQPDYVVKTEPKAGTELRKGNTVTLYVSMGSEGENVTVDDYIGKMAEDASVMAGYKNFKVYTYEIPSNEPQGTVVEQYPKAGAKAVSGENLTLFTSKGGFTAGEITYKFVVPHDTGFVNGSSTVEFVFEGNGNTSNEMIGILDPGTAIICNLKGEGSGIKAIAYISELNTNKRAELGHYIFDFDNGTYTIEEEDIEGAFEAIK</sequence>
<dbReference type="Gene3D" id="3.30.10.20">
    <property type="match status" value="2"/>
</dbReference>
<keyword evidence="1" id="KW-0472">Membrane</keyword>
<feature type="transmembrane region" description="Helical" evidence="1">
    <location>
        <begin position="73"/>
        <end position="94"/>
    </location>
</feature>
<evidence type="ECO:0000259" key="2">
    <source>
        <dbReference type="PROSITE" id="PS51178"/>
    </source>
</evidence>
<dbReference type="InterPro" id="IPR005543">
    <property type="entry name" value="PASTA_dom"/>
</dbReference>
<accession>A0A1K1PRI1</accession>
<dbReference type="Proteomes" id="UP000183461">
    <property type="component" value="Unassembled WGS sequence"/>
</dbReference>
<feature type="domain" description="PASTA" evidence="2">
    <location>
        <begin position="251"/>
        <end position="317"/>
    </location>
</feature>
<dbReference type="CDD" id="cd06577">
    <property type="entry name" value="PASTA_pknB"/>
    <property type="match status" value="2"/>
</dbReference>
<reference evidence="3 4" key="1">
    <citation type="submission" date="2016-11" db="EMBL/GenBank/DDBJ databases">
        <authorList>
            <person name="Jaros S."/>
            <person name="Januszkiewicz K."/>
            <person name="Wedrychowicz H."/>
        </authorList>
    </citation>
    <scope>NUCLEOTIDE SEQUENCE [LARGE SCALE GENOMIC DNA]</scope>
    <source>
        <strain evidence="3 4">YL228</strain>
    </source>
</reference>
<dbReference type="Pfam" id="PF03793">
    <property type="entry name" value="PASTA"/>
    <property type="match status" value="2"/>
</dbReference>
<dbReference type="SMART" id="SM00740">
    <property type="entry name" value="PASTA"/>
    <property type="match status" value="2"/>
</dbReference>
<gene>
    <name evidence="3" type="ORF">SAMN02910280_0061</name>
</gene>
<evidence type="ECO:0000313" key="4">
    <source>
        <dbReference type="Proteomes" id="UP000183461"/>
    </source>
</evidence>
<evidence type="ECO:0000313" key="3">
    <source>
        <dbReference type="EMBL" id="SFW50053.1"/>
    </source>
</evidence>
<evidence type="ECO:0000256" key="1">
    <source>
        <dbReference type="SAM" id="Phobius"/>
    </source>
</evidence>
<proteinExistence type="predicted"/>
<protein>
    <submittedName>
        <fullName evidence="3">PASTA domain-containing protein</fullName>
    </submittedName>
</protein>
<dbReference type="PROSITE" id="PS51178">
    <property type="entry name" value="PASTA"/>
    <property type="match status" value="2"/>
</dbReference>
<organism evidence="3 4">
    <name type="scientific">Ruminococcus flavefaciens</name>
    <dbReference type="NCBI Taxonomy" id="1265"/>
    <lineage>
        <taxon>Bacteria</taxon>
        <taxon>Bacillati</taxon>
        <taxon>Bacillota</taxon>
        <taxon>Clostridia</taxon>
        <taxon>Eubacteriales</taxon>
        <taxon>Oscillospiraceae</taxon>
        <taxon>Ruminococcus</taxon>
    </lineage>
</organism>
<keyword evidence="1" id="KW-1133">Transmembrane helix</keyword>
<name>A0A1K1PRI1_RUMFL</name>
<dbReference type="EMBL" id="FPIP01000010">
    <property type="protein sequence ID" value="SFW50053.1"/>
    <property type="molecule type" value="Genomic_DNA"/>
</dbReference>
<dbReference type="AlphaFoldDB" id="A0A1K1PRI1"/>
<keyword evidence="1" id="KW-0812">Transmembrane</keyword>
<feature type="domain" description="PASTA" evidence="2">
    <location>
        <begin position="321"/>
        <end position="385"/>
    </location>
</feature>